<sequence length="336" mass="37111">MIVRDAKPCYYAYRLQMGEHTQTGLITVASVADYDSNRIRKHEFTRPDKEDDRVRQIEALNAQTGPVLLAHPDNDDAEQLIAAAVTGDPVADVTADDGIRHSVWLIDDESAIERIGAVFSALPNLYIADGHHRSAAASRVAAARRGTGSQGRPDSAEYFLAVIFPARQMRIMDYNRVVTDLNGQSVDDFLRAVGVRFTVTPSTAPVKPEHTGVFGMYVDRRWYHLTIRPDLVPTLDPVRRLDVSVLSDQLLGPILGITDLRRDTRIDFVGGIRGLGELERRVDQCGIDDNKAIAFSMHPTPMADLMSVADAGEVMPPKSTWFEPKLADGLVSHVLD</sequence>
<evidence type="ECO:0000313" key="2">
    <source>
        <dbReference type="Proteomes" id="UP000199600"/>
    </source>
</evidence>
<name>A0A1A8Y0Z3_9RHOO</name>
<reference evidence="1 2" key="1">
    <citation type="submission" date="2016-06" db="EMBL/GenBank/DDBJ databases">
        <authorList>
            <person name="Kjaerup R.B."/>
            <person name="Dalgaard T.S."/>
            <person name="Juul-Madsen H.R."/>
        </authorList>
    </citation>
    <scope>NUCLEOTIDE SEQUENCE [LARGE SCALE GENOMIC DNA]</scope>
    <source>
        <strain evidence="1">2</strain>
    </source>
</reference>
<accession>A0A1A8Y0Z3</accession>
<dbReference type="InterPro" id="IPR008323">
    <property type="entry name" value="UCP033563"/>
</dbReference>
<proteinExistence type="predicted"/>
<gene>
    <name evidence="1" type="ORF">PROAA_720001</name>
</gene>
<dbReference type="PANTHER" id="PTHR36454">
    <property type="entry name" value="LMO2823 PROTEIN"/>
    <property type="match status" value="1"/>
</dbReference>
<organism evidence="1 2">
    <name type="scientific">Candidatus Propionivibrio aalborgensis</name>
    <dbReference type="NCBI Taxonomy" id="1860101"/>
    <lineage>
        <taxon>Bacteria</taxon>
        <taxon>Pseudomonadati</taxon>
        <taxon>Pseudomonadota</taxon>
        <taxon>Betaproteobacteria</taxon>
        <taxon>Rhodocyclales</taxon>
        <taxon>Rhodocyclaceae</taxon>
        <taxon>Propionivibrio</taxon>
    </lineage>
</organism>
<dbReference type="PANTHER" id="PTHR36454:SF1">
    <property type="entry name" value="DUF1015 DOMAIN-CONTAINING PROTEIN"/>
    <property type="match status" value="1"/>
</dbReference>
<dbReference type="EMBL" id="FLQY01000376">
    <property type="protein sequence ID" value="SBT10815.1"/>
    <property type="molecule type" value="Genomic_DNA"/>
</dbReference>
<dbReference type="Proteomes" id="UP000199600">
    <property type="component" value="Unassembled WGS sequence"/>
</dbReference>
<dbReference type="AlphaFoldDB" id="A0A1A8Y0Z3"/>
<evidence type="ECO:0008006" key="3">
    <source>
        <dbReference type="Google" id="ProtNLM"/>
    </source>
</evidence>
<protein>
    <recommendedName>
        <fullName evidence="3">DUF1015 domain-containing protein</fullName>
    </recommendedName>
</protein>
<keyword evidence="2" id="KW-1185">Reference proteome</keyword>
<evidence type="ECO:0000313" key="1">
    <source>
        <dbReference type="EMBL" id="SBT10815.1"/>
    </source>
</evidence>
<dbReference type="Pfam" id="PF06245">
    <property type="entry name" value="DUF1015"/>
    <property type="match status" value="1"/>
</dbReference>